<evidence type="ECO:0000256" key="1">
    <source>
        <dbReference type="SAM" id="MobiDB-lite"/>
    </source>
</evidence>
<evidence type="ECO:0008006" key="5">
    <source>
        <dbReference type="Google" id="ProtNLM"/>
    </source>
</evidence>
<feature type="signal peptide" evidence="2">
    <location>
        <begin position="1"/>
        <end position="31"/>
    </location>
</feature>
<organism evidence="3 4">
    <name type="scientific">Thermoleptolyngbya sichuanensis A183</name>
    <dbReference type="NCBI Taxonomy" id="2737172"/>
    <lineage>
        <taxon>Bacteria</taxon>
        <taxon>Bacillati</taxon>
        <taxon>Cyanobacteriota</taxon>
        <taxon>Cyanophyceae</taxon>
        <taxon>Oculatellales</taxon>
        <taxon>Oculatellaceae</taxon>
        <taxon>Thermoleptolyngbya</taxon>
        <taxon>Thermoleptolyngbya sichuanensis</taxon>
    </lineage>
</organism>
<accession>A0A6M8B7M9</accession>
<sequence length="252" mass="27637">MNLVKTPAIPLSLWVGLWVGLSALSPSIALANPTDPSQADSQGAGSWRRFVEFFQREREDRSRGEPGLSRGPDVPPDDSFCIVTPGRREVVWHQQPMFVMQGQVNRMHLRPAWKDLTQPAPATLGTDSATPNADGFVTTRFGNLALEPGAEYEWLFYDTPADDLLYRLPFSIMAAGKERDQIAADLAQMETELAQQGANREAIAQAKAAYFLEKDMPADALHVLFAVANPTPDWVALQSEAIAAICSFPLGL</sequence>
<dbReference type="AlphaFoldDB" id="A0A6M8B7M9"/>
<evidence type="ECO:0000313" key="3">
    <source>
        <dbReference type="EMBL" id="QKD83369.1"/>
    </source>
</evidence>
<keyword evidence="2" id="KW-0732">Signal</keyword>
<dbReference type="RefSeq" id="WP_172357028.1">
    <property type="nucleotide sequence ID" value="NZ_CP053661.1"/>
</dbReference>
<gene>
    <name evidence="3" type="ORF">HPC62_15245</name>
</gene>
<evidence type="ECO:0000256" key="2">
    <source>
        <dbReference type="SAM" id="SignalP"/>
    </source>
</evidence>
<dbReference type="Proteomes" id="UP000505210">
    <property type="component" value="Chromosome"/>
</dbReference>
<name>A0A6M8B7M9_9CYAN</name>
<dbReference type="KEGG" id="theu:HPC62_15245"/>
<keyword evidence="4" id="KW-1185">Reference proteome</keyword>
<feature type="chain" id="PRO_5026676220" description="DUF928 domain-containing protein" evidence="2">
    <location>
        <begin position="32"/>
        <end position="252"/>
    </location>
</feature>
<evidence type="ECO:0000313" key="4">
    <source>
        <dbReference type="Proteomes" id="UP000505210"/>
    </source>
</evidence>
<protein>
    <recommendedName>
        <fullName evidence="5">DUF928 domain-containing protein</fullName>
    </recommendedName>
</protein>
<dbReference type="EMBL" id="CP053661">
    <property type="protein sequence ID" value="QKD83369.1"/>
    <property type="molecule type" value="Genomic_DNA"/>
</dbReference>
<reference evidence="3 4" key="1">
    <citation type="submission" date="2020-05" db="EMBL/GenBank/DDBJ databases">
        <title>Complete genome sequence of of a novel Thermoleptolyngbya strain isolated from hot springs of Ganzi, Sichuan China.</title>
        <authorList>
            <person name="Tang J."/>
            <person name="Daroch M."/>
            <person name="Li L."/>
            <person name="Waleron K."/>
            <person name="Waleron M."/>
            <person name="Waleron M."/>
        </authorList>
    </citation>
    <scope>NUCLEOTIDE SEQUENCE [LARGE SCALE GENOMIC DNA]</scope>
    <source>
        <strain evidence="3 4">PKUAC-SCTA183</strain>
    </source>
</reference>
<proteinExistence type="predicted"/>
<feature type="region of interest" description="Disordered" evidence="1">
    <location>
        <begin position="57"/>
        <end position="79"/>
    </location>
</feature>